<comment type="similarity">
    <text evidence="3">Belongs to the FdhD family.</text>
</comment>
<evidence type="ECO:0000256" key="3">
    <source>
        <dbReference type="HAMAP-Rule" id="MF_00187"/>
    </source>
</evidence>
<comment type="caution">
    <text evidence="4">The sequence shown here is derived from an EMBL/GenBank/DDBJ whole genome shotgun (WGS) entry which is preliminary data.</text>
</comment>
<dbReference type="PANTHER" id="PTHR30592">
    <property type="entry name" value="FORMATE DEHYDROGENASE"/>
    <property type="match status" value="1"/>
</dbReference>
<reference evidence="4 5" key="1">
    <citation type="submission" date="2019-05" db="EMBL/GenBank/DDBJ databases">
        <authorList>
            <person name="Pankratov T."/>
            <person name="Grouzdev D."/>
        </authorList>
    </citation>
    <scope>NUCLEOTIDE SEQUENCE [LARGE SCALE GENOMIC DNA]</scope>
    <source>
        <strain evidence="4 5">KEBCLARHB70R</strain>
    </source>
</reference>
<keyword evidence="1 3" id="KW-0963">Cytoplasm</keyword>
<evidence type="ECO:0000256" key="1">
    <source>
        <dbReference type="ARBA" id="ARBA00022490"/>
    </source>
</evidence>
<proteinExistence type="inferred from homology"/>
<sequence length="271" mass="28726">MTASVTIDRLAWRDGGFTSGTRCIPEEMPVAFSYNRLSHAVMMATPDDLEDFARGFSLNERIVQHAGEIEEIERVDLPDGIGIEMRMWIAPGRMAGLETRRRRIAGPTGCGLCGIESLQEAIAVPGDPVPAGRAVGAADIMAAMAAMRPAQLLNRDTRAVHAAGFFRPGEGLLALREDVGRHNALDKLAGSMSLAGHDASDGILVMSSRVSVELVQKAQRMGATILAAVSAPTALAIRTARAAGLTLIAVGREDGFELCTHPHRVLGAAQP</sequence>
<dbReference type="GO" id="GO:0097163">
    <property type="term" value="F:sulfur carrier activity"/>
    <property type="evidence" value="ECO:0007669"/>
    <property type="project" value="UniProtKB-UniRule"/>
</dbReference>
<dbReference type="Gene3D" id="3.10.20.10">
    <property type="match status" value="1"/>
</dbReference>
<protein>
    <recommendedName>
        <fullName evidence="3">Sulfur carrier protein FdhD</fullName>
    </recommendedName>
</protein>
<dbReference type="InterPro" id="IPR003786">
    <property type="entry name" value="FdhD"/>
</dbReference>
<dbReference type="HAMAP" id="MF_00187">
    <property type="entry name" value="FdhD"/>
    <property type="match status" value="1"/>
</dbReference>
<dbReference type="InterPro" id="IPR016193">
    <property type="entry name" value="Cytidine_deaminase-like"/>
</dbReference>
<gene>
    <name evidence="3 4" type="primary">fdhD</name>
    <name evidence="4" type="ORF">FE263_10985</name>
</gene>
<dbReference type="SUPFAM" id="SSF53927">
    <property type="entry name" value="Cytidine deaminase-like"/>
    <property type="match status" value="1"/>
</dbReference>
<dbReference type="PANTHER" id="PTHR30592:SF1">
    <property type="entry name" value="SULFUR CARRIER PROTEIN FDHD"/>
    <property type="match status" value="1"/>
</dbReference>
<dbReference type="AlphaFoldDB" id="A0A5R9J6H3"/>
<dbReference type="PIRSF" id="PIRSF015626">
    <property type="entry name" value="FdhD"/>
    <property type="match status" value="1"/>
</dbReference>
<dbReference type="GO" id="GO:0016783">
    <property type="term" value="F:sulfurtransferase activity"/>
    <property type="evidence" value="ECO:0007669"/>
    <property type="project" value="InterPro"/>
</dbReference>
<evidence type="ECO:0000313" key="5">
    <source>
        <dbReference type="Proteomes" id="UP000305654"/>
    </source>
</evidence>
<dbReference type="GO" id="GO:0005737">
    <property type="term" value="C:cytoplasm"/>
    <property type="evidence" value="ECO:0007669"/>
    <property type="project" value="UniProtKB-SubCell"/>
</dbReference>
<dbReference type="Gene3D" id="3.40.140.10">
    <property type="entry name" value="Cytidine Deaminase, domain 2"/>
    <property type="match status" value="1"/>
</dbReference>
<evidence type="ECO:0000313" key="4">
    <source>
        <dbReference type="EMBL" id="TLU72569.1"/>
    </source>
</evidence>
<keyword evidence="4" id="KW-0808">Transferase</keyword>
<dbReference type="EMBL" id="VCDI01000003">
    <property type="protein sequence ID" value="TLU72569.1"/>
    <property type="molecule type" value="Genomic_DNA"/>
</dbReference>
<dbReference type="GO" id="GO:0006777">
    <property type="term" value="P:Mo-molybdopterin cofactor biosynthetic process"/>
    <property type="evidence" value="ECO:0007669"/>
    <property type="project" value="UniProtKB-UniRule"/>
</dbReference>
<dbReference type="Pfam" id="PF02634">
    <property type="entry name" value="FdhD-NarQ"/>
    <property type="match status" value="1"/>
</dbReference>
<organism evidence="4 5">
    <name type="scientific">Lichenicoccus roseus</name>
    <dbReference type="NCBI Taxonomy" id="2683649"/>
    <lineage>
        <taxon>Bacteria</taxon>
        <taxon>Pseudomonadati</taxon>
        <taxon>Pseudomonadota</taxon>
        <taxon>Alphaproteobacteria</taxon>
        <taxon>Acetobacterales</taxon>
        <taxon>Acetobacteraceae</taxon>
        <taxon>Lichenicoccus</taxon>
    </lineage>
</organism>
<dbReference type="OrthoDB" id="3197277at2"/>
<name>A0A5R9J6H3_9PROT</name>
<dbReference type="Proteomes" id="UP000305654">
    <property type="component" value="Unassembled WGS sequence"/>
</dbReference>
<comment type="function">
    <text evidence="3">Required for formate dehydrogenase (FDH) activity. Acts as a sulfur carrier protein that transfers sulfur from IscS to the molybdenum cofactor prior to its insertion into FDH.</text>
</comment>
<dbReference type="NCBIfam" id="TIGR00129">
    <property type="entry name" value="fdhD_narQ"/>
    <property type="match status" value="1"/>
</dbReference>
<evidence type="ECO:0000256" key="2">
    <source>
        <dbReference type="ARBA" id="ARBA00023150"/>
    </source>
</evidence>
<feature type="active site" description="Cysteine persulfide intermediate" evidence="3">
    <location>
        <position position="110"/>
    </location>
</feature>
<comment type="caution">
    <text evidence="3">Lacks conserved residue(s) required for the propagation of feature annotation.</text>
</comment>
<keyword evidence="2 3" id="KW-0501">Molybdenum cofactor biosynthesis</keyword>
<keyword evidence="5" id="KW-1185">Reference proteome</keyword>
<comment type="subcellular location">
    <subcellularLocation>
        <location evidence="3">Cytoplasm</location>
    </subcellularLocation>
</comment>
<accession>A0A5R9J6H3</accession>
<dbReference type="RefSeq" id="WP_138326031.1">
    <property type="nucleotide sequence ID" value="NZ_VCDI01000003.1"/>
</dbReference>